<keyword evidence="3" id="KW-1185">Reference proteome</keyword>
<evidence type="ECO:0000259" key="1">
    <source>
        <dbReference type="Pfam" id="PF00535"/>
    </source>
</evidence>
<sequence>MTAPQDATPAHVRPGATGGRSPLISVIVPAYNAAAYLPDALRSVLRQTHQDVEVIVVNDGSTDDTAELLGAWQRRDMRVRAVHQPNRGLPAARNAGLNVARGEYVAFLDADDVIHPEKLERQLAYLTAHPAADLVYSDYVTADADLHLLTEEVIGVKRLPLREAYAFTNVFPVMSPLLRRTLVERVGGFDESLRACEDWDYWVRCERAGTFGYLPGHYSTYRMHGTQMHRDLNFMLKYARLAARKNYPTEPGKVRTMVGSVLWWQFGLQMQTHDVSKMQVLLRPRILVTALRMVWEVRSLRVAWKVRRLFRRGV</sequence>
<proteinExistence type="predicted"/>
<dbReference type="Proteomes" id="UP000619376">
    <property type="component" value="Unassembled WGS sequence"/>
</dbReference>
<comment type="caution">
    <text evidence="2">The sequence shown here is derived from an EMBL/GenBank/DDBJ whole genome shotgun (WGS) entry which is preliminary data.</text>
</comment>
<dbReference type="Gene3D" id="3.90.550.10">
    <property type="entry name" value="Spore Coat Polysaccharide Biosynthesis Protein SpsA, Chain A"/>
    <property type="match status" value="1"/>
</dbReference>
<dbReference type="SUPFAM" id="SSF53448">
    <property type="entry name" value="Nucleotide-diphospho-sugar transferases"/>
    <property type="match status" value="1"/>
</dbReference>
<evidence type="ECO:0000313" key="2">
    <source>
        <dbReference type="EMBL" id="GHF35935.1"/>
    </source>
</evidence>
<reference evidence="3" key="1">
    <citation type="journal article" date="2019" name="Int. J. Syst. Evol. Microbiol.">
        <title>The Global Catalogue of Microorganisms (GCM) 10K type strain sequencing project: providing services to taxonomists for standard genome sequencing and annotation.</title>
        <authorList>
            <consortium name="The Broad Institute Genomics Platform"/>
            <consortium name="The Broad Institute Genome Sequencing Center for Infectious Disease"/>
            <person name="Wu L."/>
            <person name="Ma J."/>
        </authorList>
    </citation>
    <scope>NUCLEOTIDE SEQUENCE [LARGE SCALE GENOMIC DNA]</scope>
    <source>
        <strain evidence="3">CGMCC 1.18437</strain>
    </source>
</reference>
<dbReference type="PANTHER" id="PTHR43685">
    <property type="entry name" value="GLYCOSYLTRANSFERASE"/>
    <property type="match status" value="1"/>
</dbReference>
<gene>
    <name evidence="2" type="ORF">GCM10017781_10620</name>
</gene>
<dbReference type="InterPro" id="IPR001173">
    <property type="entry name" value="Glyco_trans_2-like"/>
</dbReference>
<feature type="domain" description="Glycosyltransferase 2-like" evidence="1">
    <location>
        <begin position="25"/>
        <end position="137"/>
    </location>
</feature>
<evidence type="ECO:0000313" key="3">
    <source>
        <dbReference type="Proteomes" id="UP000619376"/>
    </source>
</evidence>
<organism evidence="2 3">
    <name type="scientific">Deinococcus metalli</name>
    <dbReference type="NCBI Taxonomy" id="1141878"/>
    <lineage>
        <taxon>Bacteria</taxon>
        <taxon>Thermotogati</taxon>
        <taxon>Deinococcota</taxon>
        <taxon>Deinococci</taxon>
        <taxon>Deinococcales</taxon>
        <taxon>Deinococcaceae</taxon>
        <taxon>Deinococcus</taxon>
    </lineage>
</organism>
<dbReference type="InterPro" id="IPR029044">
    <property type="entry name" value="Nucleotide-diphossugar_trans"/>
</dbReference>
<name>A0ABQ3JLX2_9DEIO</name>
<accession>A0ABQ3JLX2</accession>
<dbReference type="InterPro" id="IPR050834">
    <property type="entry name" value="Glycosyltransf_2"/>
</dbReference>
<protein>
    <recommendedName>
        <fullName evidence="1">Glycosyltransferase 2-like domain-containing protein</fullName>
    </recommendedName>
</protein>
<dbReference type="Pfam" id="PF00535">
    <property type="entry name" value="Glycos_transf_2"/>
    <property type="match status" value="1"/>
</dbReference>
<dbReference type="PANTHER" id="PTHR43685:SF11">
    <property type="entry name" value="GLYCOSYLTRANSFERASE TAGX-RELATED"/>
    <property type="match status" value="1"/>
</dbReference>
<dbReference type="EMBL" id="BNAJ01000002">
    <property type="protein sequence ID" value="GHF35935.1"/>
    <property type="molecule type" value="Genomic_DNA"/>
</dbReference>